<keyword evidence="2" id="KW-0067">ATP-binding</keyword>
<feature type="binding site" evidence="2">
    <location>
        <position position="190"/>
    </location>
    <ligand>
        <name>ATP</name>
        <dbReference type="ChEBI" id="CHEBI:30616"/>
    </ligand>
</feature>
<dbReference type="PROSITE" id="PS50110">
    <property type="entry name" value="RESPONSE_REGULATORY"/>
    <property type="match status" value="1"/>
</dbReference>
<evidence type="ECO:0000256" key="1">
    <source>
        <dbReference type="PROSITE-ProRule" id="PRU00169"/>
    </source>
</evidence>
<proteinExistence type="predicted"/>
<protein>
    <recommendedName>
        <fullName evidence="9">Protein kinase domain-containing protein</fullName>
    </recommendedName>
</protein>
<dbReference type="InterPro" id="IPR017441">
    <property type="entry name" value="Protein_kinase_ATP_BS"/>
</dbReference>
<dbReference type="SUPFAM" id="SSF56112">
    <property type="entry name" value="Protein kinase-like (PK-like)"/>
    <property type="match status" value="1"/>
</dbReference>
<reference evidence="7 8" key="1">
    <citation type="submission" date="2023-01" db="EMBL/GenBank/DDBJ databases">
        <title>Analysis of 21 Apiospora genomes using comparative genomics revels a genus with tremendous synthesis potential of carbohydrate active enzymes and secondary metabolites.</title>
        <authorList>
            <person name="Sorensen T."/>
        </authorList>
    </citation>
    <scope>NUCLEOTIDE SEQUENCE [LARGE SCALE GENOMIC DNA]</scope>
    <source>
        <strain evidence="7 8">CBS 20057</strain>
    </source>
</reference>
<comment type="caution">
    <text evidence="7">The sequence shown here is derived from an EMBL/GenBank/DDBJ whole genome shotgun (WGS) entry which is preliminary data.</text>
</comment>
<feature type="domain" description="Response regulatory" evidence="6">
    <location>
        <begin position="1"/>
        <end position="65"/>
    </location>
</feature>
<evidence type="ECO:0008006" key="9">
    <source>
        <dbReference type="Google" id="ProtNLM"/>
    </source>
</evidence>
<dbReference type="InterPro" id="IPR000719">
    <property type="entry name" value="Prot_kinase_dom"/>
</dbReference>
<organism evidence="7 8">
    <name type="scientific">Apiospora marii</name>
    <dbReference type="NCBI Taxonomy" id="335849"/>
    <lineage>
        <taxon>Eukaryota</taxon>
        <taxon>Fungi</taxon>
        <taxon>Dikarya</taxon>
        <taxon>Ascomycota</taxon>
        <taxon>Pezizomycotina</taxon>
        <taxon>Sordariomycetes</taxon>
        <taxon>Xylariomycetidae</taxon>
        <taxon>Amphisphaeriales</taxon>
        <taxon>Apiosporaceae</taxon>
        <taxon>Apiospora</taxon>
    </lineage>
</organism>
<keyword evidence="4" id="KW-1133">Transmembrane helix</keyword>
<dbReference type="Proteomes" id="UP001396898">
    <property type="component" value="Unassembled WGS sequence"/>
</dbReference>
<feature type="region of interest" description="Disordered" evidence="3">
    <location>
        <begin position="80"/>
        <end position="104"/>
    </location>
</feature>
<accession>A0ABR1RFG2</accession>
<dbReference type="SUPFAM" id="SSF52172">
    <property type="entry name" value="CheY-like"/>
    <property type="match status" value="1"/>
</dbReference>
<evidence type="ECO:0000256" key="3">
    <source>
        <dbReference type="SAM" id="MobiDB-lite"/>
    </source>
</evidence>
<dbReference type="PROSITE" id="PS50011">
    <property type="entry name" value="PROTEIN_KINASE_DOM"/>
    <property type="match status" value="1"/>
</dbReference>
<comment type="caution">
    <text evidence="1">Lacks conserved residue(s) required for the propagation of feature annotation.</text>
</comment>
<feature type="domain" description="Protein kinase" evidence="5">
    <location>
        <begin position="153"/>
        <end position="520"/>
    </location>
</feature>
<feature type="transmembrane region" description="Helical" evidence="4">
    <location>
        <begin position="295"/>
        <end position="315"/>
    </location>
</feature>
<evidence type="ECO:0000256" key="2">
    <source>
        <dbReference type="PROSITE-ProRule" id="PRU10141"/>
    </source>
</evidence>
<keyword evidence="4" id="KW-0812">Transmembrane</keyword>
<dbReference type="InterPro" id="IPR011009">
    <property type="entry name" value="Kinase-like_dom_sf"/>
</dbReference>
<evidence type="ECO:0000259" key="6">
    <source>
        <dbReference type="PROSITE" id="PS50110"/>
    </source>
</evidence>
<dbReference type="InterPro" id="IPR011006">
    <property type="entry name" value="CheY-like_superfamily"/>
</dbReference>
<evidence type="ECO:0000259" key="5">
    <source>
        <dbReference type="PROSITE" id="PS50011"/>
    </source>
</evidence>
<keyword evidence="2" id="KW-0547">Nucleotide-binding</keyword>
<dbReference type="PROSITE" id="PS00107">
    <property type="entry name" value="PROTEIN_KINASE_ATP"/>
    <property type="match status" value="1"/>
</dbReference>
<dbReference type="InterPro" id="IPR001789">
    <property type="entry name" value="Sig_transdc_resp-reg_receiver"/>
</dbReference>
<evidence type="ECO:0000256" key="4">
    <source>
        <dbReference type="SAM" id="Phobius"/>
    </source>
</evidence>
<evidence type="ECO:0000313" key="8">
    <source>
        <dbReference type="Proteomes" id="UP001396898"/>
    </source>
</evidence>
<sequence>MGGLEATKKIRAFEAEHQLRPCVIIAMHACSIPEPNPKALEVGCDAILRKPLQARPFLELLFGDEKHNILHQRGRLTEEEARSLSLAPRPPYLEPDQRLPSTRRKQARLQQRILDLSRLLALRPKDYDTREQGFINARAALKTIRATFENTNLEYERTLGFGGYGIAAKYAHRNRAGQHVRHVVVKAPLKPNNSSGAKAHQREHEWYRWMKGMEHVPLLLDPVQLYQSPPPGSDSNAPGQSRQYIFNWDAKDRYIITEFLEHGELNSLVERLNETVQNQPGNDLFPMLTFIPSRLLWRIFLCLLRGVIAMAWPNIAMDWRTEMKQEQPTMTEETLHAMLEDLPLREVVGPQEERMDIAHFDLDVYNIFLGQSRDPNDEEHKFVKAVVYERKGKRRWMAPEQFLGMLPNQTTWNYKTNLWGIGATMCALMTKATLPSEPHLKTCEDATFTYPSGEKIVVPQTFAHFLGDDESPDPSGQYVKYRMFGRFDVDLRYTVATLMARDLDIRGTLDLLLLTITGQIEEGDERARKLQVPAWETDAAIRKFVDDHLKNAPEKVFPRGRRWRSRRRRRRRF</sequence>
<dbReference type="Gene3D" id="1.10.510.10">
    <property type="entry name" value="Transferase(Phosphotransferase) domain 1"/>
    <property type="match status" value="1"/>
</dbReference>
<name>A0ABR1RFG2_9PEZI</name>
<evidence type="ECO:0000313" key="7">
    <source>
        <dbReference type="EMBL" id="KAK8008958.1"/>
    </source>
</evidence>
<dbReference type="Gene3D" id="3.40.50.2300">
    <property type="match status" value="1"/>
</dbReference>
<dbReference type="EMBL" id="JAQQWI010000016">
    <property type="protein sequence ID" value="KAK8008958.1"/>
    <property type="molecule type" value="Genomic_DNA"/>
</dbReference>
<keyword evidence="8" id="KW-1185">Reference proteome</keyword>
<keyword evidence="4" id="KW-0472">Membrane</keyword>
<gene>
    <name evidence="7" type="ORF">PG991_011509</name>
</gene>